<accession>A0ABP9CCW4</accession>
<gene>
    <name evidence="3" type="ORF">GCM10023200_52470</name>
</gene>
<dbReference type="InterPro" id="IPR042099">
    <property type="entry name" value="ANL_N_sf"/>
</dbReference>
<dbReference type="EMBL" id="BAABHO010000060">
    <property type="protein sequence ID" value="GAA4808215.1"/>
    <property type="molecule type" value="Genomic_DNA"/>
</dbReference>
<dbReference type="Gene3D" id="3.30.300.30">
    <property type="match status" value="1"/>
</dbReference>
<evidence type="ECO:0000259" key="1">
    <source>
        <dbReference type="Pfam" id="PF00501"/>
    </source>
</evidence>
<dbReference type="Gene3D" id="3.40.50.12780">
    <property type="entry name" value="N-terminal domain of ligase-like"/>
    <property type="match status" value="1"/>
</dbReference>
<dbReference type="SUPFAM" id="SSF56801">
    <property type="entry name" value="Acetyl-CoA synthetase-like"/>
    <property type="match status" value="1"/>
</dbReference>
<dbReference type="InterPro" id="IPR025110">
    <property type="entry name" value="AMP-bd_C"/>
</dbReference>
<dbReference type="PROSITE" id="PS00455">
    <property type="entry name" value="AMP_BINDING"/>
    <property type="match status" value="1"/>
</dbReference>
<dbReference type="Proteomes" id="UP001500928">
    <property type="component" value="Unassembled WGS sequence"/>
</dbReference>
<evidence type="ECO:0000313" key="3">
    <source>
        <dbReference type="EMBL" id="GAA4808215.1"/>
    </source>
</evidence>
<evidence type="ECO:0000259" key="2">
    <source>
        <dbReference type="Pfam" id="PF13193"/>
    </source>
</evidence>
<comment type="caution">
    <text evidence="3">The sequence shown here is derived from an EMBL/GenBank/DDBJ whole genome shotgun (WGS) entry which is preliminary data.</text>
</comment>
<sequence>MAEPGMHVYPYAERTIGRVLAEKARRVGDRPFLRWEGRTTTYAEVDRLTNACARGFAALGVTAGTRVAVLLPNCPEFLWVCWGLGKLGAIAVPLNTAAKGEQLAYYLRQSGSRWACCDAASAGLLEAVEGAQLEGLVVRGDGGEVGEPAAGRLPRHDLATVAAASGDPLDLEDGPGPADPFLIMYTSGTTGPSKGVVCPHSQGHAVGEQMARNCEYGPDDVLHTCLPLFHGNAIWYSVHAALWADASIALYPRFSARSFWAEIRESGATAFNALGAMANIIWQLPASADDRAHTVRTAMIVPTSRQLVDGFRERFGIVVTSVFAMTENCAVTVLGPHDDRAKAASAGRVRDDVAVQITDDDGLPLPAGEIGEICIRPNRPGMIMLGYHEMPEATLGVIRDLWFLTGDRGHLDEDAYLFFADRKKEAIRRRGENISAYELETTLCRHPAVHEVAAVAVPSDLSEDDVMVYVVRAPGAEASYEELVAFSVDQMAYYMVPRYWEFVDELPKTPSLKIEKFKLKAAAVERREQLWDREKAGIAVRRNG</sequence>
<dbReference type="InterPro" id="IPR050237">
    <property type="entry name" value="ATP-dep_AMP-bd_enzyme"/>
</dbReference>
<proteinExistence type="predicted"/>
<reference evidence="4" key="1">
    <citation type="journal article" date="2019" name="Int. J. Syst. Evol. Microbiol.">
        <title>The Global Catalogue of Microorganisms (GCM) 10K type strain sequencing project: providing services to taxonomists for standard genome sequencing and annotation.</title>
        <authorList>
            <consortium name="The Broad Institute Genomics Platform"/>
            <consortium name="The Broad Institute Genome Sequencing Center for Infectious Disease"/>
            <person name="Wu L."/>
            <person name="Ma J."/>
        </authorList>
    </citation>
    <scope>NUCLEOTIDE SEQUENCE [LARGE SCALE GENOMIC DNA]</scope>
    <source>
        <strain evidence="4">JCM 17979</strain>
    </source>
</reference>
<name>A0ABP9CCW4_9PSEU</name>
<dbReference type="Pfam" id="PF13193">
    <property type="entry name" value="AMP-binding_C"/>
    <property type="match status" value="1"/>
</dbReference>
<evidence type="ECO:0000313" key="4">
    <source>
        <dbReference type="Proteomes" id="UP001500928"/>
    </source>
</evidence>
<dbReference type="PANTHER" id="PTHR43767:SF1">
    <property type="entry name" value="NONRIBOSOMAL PEPTIDE SYNTHASE PES1 (EUROFUNG)-RELATED"/>
    <property type="match status" value="1"/>
</dbReference>
<dbReference type="InterPro" id="IPR000873">
    <property type="entry name" value="AMP-dep_synth/lig_dom"/>
</dbReference>
<dbReference type="PANTHER" id="PTHR43767">
    <property type="entry name" value="LONG-CHAIN-FATTY-ACID--COA LIGASE"/>
    <property type="match status" value="1"/>
</dbReference>
<protein>
    <submittedName>
        <fullName evidence="3">AMP-binding protein</fullName>
    </submittedName>
</protein>
<keyword evidence="4" id="KW-1185">Reference proteome</keyword>
<organism evidence="3 4">
    <name type="scientific">Actinomycetospora chlora</name>
    <dbReference type="NCBI Taxonomy" id="663608"/>
    <lineage>
        <taxon>Bacteria</taxon>
        <taxon>Bacillati</taxon>
        <taxon>Actinomycetota</taxon>
        <taxon>Actinomycetes</taxon>
        <taxon>Pseudonocardiales</taxon>
        <taxon>Pseudonocardiaceae</taxon>
        <taxon>Actinomycetospora</taxon>
    </lineage>
</organism>
<dbReference type="InterPro" id="IPR045851">
    <property type="entry name" value="AMP-bd_C_sf"/>
</dbReference>
<feature type="domain" description="AMP-dependent synthetase/ligase" evidence="1">
    <location>
        <begin position="21"/>
        <end position="387"/>
    </location>
</feature>
<dbReference type="Pfam" id="PF00501">
    <property type="entry name" value="AMP-binding"/>
    <property type="match status" value="1"/>
</dbReference>
<dbReference type="InterPro" id="IPR020845">
    <property type="entry name" value="AMP-binding_CS"/>
</dbReference>
<dbReference type="RefSeq" id="WP_345422985.1">
    <property type="nucleotide sequence ID" value="NZ_BAABHO010000060.1"/>
</dbReference>
<feature type="domain" description="AMP-binding enzyme C-terminal" evidence="2">
    <location>
        <begin position="438"/>
        <end position="513"/>
    </location>
</feature>